<name>A0ABD2N0C4_9CUCU</name>
<protein>
    <submittedName>
        <fullName evidence="1">Uncharacterized protein</fullName>
    </submittedName>
</protein>
<accession>A0ABD2N0C4</accession>
<proteinExistence type="predicted"/>
<sequence>MARGYDIKQFHDDANLVTYTISKLNELLEIEFNGDRFDNMYKLGNSSSSPVKVEFISYLTKSLVLNKRFKLKGSNVYNNSDLCEEDREREKVLKNHLKEARTKNHKTYINNWNLYVNGEQFNVEDVKQLNEIKKREVERGEVVDTSSAVEIVSAITNCALNTYTSKN</sequence>
<dbReference type="AlphaFoldDB" id="A0ABD2N0C4"/>
<reference evidence="1 2" key="1">
    <citation type="journal article" date="2021" name="BMC Biol.">
        <title>Horizontally acquired antibacterial genes associated with adaptive radiation of ladybird beetles.</title>
        <authorList>
            <person name="Li H.S."/>
            <person name="Tang X.F."/>
            <person name="Huang Y.H."/>
            <person name="Xu Z.Y."/>
            <person name="Chen M.L."/>
            <person name="Du X.Y."/>
            <person name="Qiu B.Y."/>
            <person name="Chen P.T."/>
            <person name="Zhang W."/>
            <person name="Slipinski A."/>
            <person name="Escalona H.E."/>
            <person name="Waterhouse R.M."/>
            <person name="Zwick A."/>
            <person name="Pang H."/>
        </authorList>
    </citation>
    <scope>NUCLEOTIDE SEQUENCE [LARGE SCALE GENOMIC DNA]</scope>
    <source>
        <strain evidence="1">SYSU2018</strain>
    </source>
</reference>
<gene>
    <name evidence="1" type="ORF">HHI36_022341</name>
</gene>
<evidence type="ECO:0000313" key="1">
    <source>
        <dbReference type="EMBL" id="KAL3271871.1"/>
    </source>
</evidence>
<organism evidence="1 2">
    <name type="scientific">Cryptolaemus montrouzieri</name>
    <dbReference type="NCBI Taxonomy" id="559131"/>
    <lineage>
        <taxon>Eukaryota</taxon>
        <taxon>Metazoa</taxon>
        <taxon>Ecdysozoa</taxon>
        <taxon>Arthropoda</taxon>
        <taxon>Hexapoda</taxon>
        <taxon>Insecta</taxon>
        <taxon>Pterygota</taxon>
        <taxon>Neoptera</taxon>
        <taxon>Endopterygota</taxon>
        <taxon>Coleoptera</taxon>
        <taxon>Polyphaga</taxon>
        <taxon>Cucujiformia</taxon>
        <taxon>Coccinelloidea</taxon>
        <taxon>Coccinellidae</taxon>
        <taxon>Scymninae</taxon>
        <taxon>Scymnini</taxon>
        <taxon>Cryptolaemus</taxon>
    </lineage>
</organism>
<evidence type="ECO:0000313" key="2">
    <source>
        <dbReference type="Proteomes" id="UP001516400"/>
    </source>
</evidence>
<keyword evidence="2" id="KW-1185">Reference proteome</keyword>
<dbReference type="Proteomes" id="UP001516400">
    <property type="component" value="Unassembled WGS sequence"/>
</dbReference>
<comment type="caution">
    <text evidence="1">The sequence shown here is derived from an EMBL/GenBank/DDBJ whole genome shotgun (WGS) entry which is preliminary data.</text>
</comment>
<dbReference type="EMBL" id="JABFTP020000042">
    <property type="protein sequence ID" value="KAL3271871.1"/>
    <property type="molecule type" value="Genomic_DNA"/>
</dbReference>